<feature type="signal peptide" evidence="1">
    <location>
        <begin position="1"/>
        <end position="23"/>
    </location>
</feature>
<sequence precursor="true">MIKPIRNLALLLTICFAFATARADWPSWRGPFGHGSTDGGNYPTRLDDGTLLWQADLPGKGCSTPIVLDQTIFVTAPVDGQDAVLAFDWSGTRLWATTFGNEILGKHRNGSGCNASPVTDGSGVFAYFKSGTLAAVNLDGSVRWETNLTERFGEDNRFWDHGSSPVLTNKHVIMARMHAGDSWVAAFDKENGELAWKVDRTYKTPREADQCYTTPLVIDYQGNEAILVWGAQHLTLHDADDGKVVWSCGGFNPDQHELWPAIATPVILEEMIVICYGRNDRREPRMFGVALSGQGDVSETNHVWQRDDISAFVPSPAAHQGLVYIVRDRGEIECIAPATGKSIWSDAFPKHRTSYYASPVIVGDYLYAPREDGVVMVASIANNQFELLSENALNEPVIGSPVPVDHRILIRGENHLYCFVTK</sequence>
<keyword evidence="1" id="KW-0732">Signal</keyword>
<feature type="chain" id="PRO_5023086950" evidence="1">
    <location>
        <begin position="24"/>
        <end position="422"/>
    </location>
</feature>
<dbReference type="InterPro" id="IPR011047">
    <property type="entry name" value="Quinoprotein_ADH-like_sf"/>
</dbReference>
<reference evidence="3 4" key="1">
    <citation type="submission" date="2019-02" db="EMBL/GenBank/DDBJ databases">
        <title>Deep-cultivation of Planctomycetes and their phenomic and genomic characterization uncovers novel biology.</title>
        <authorList>
            <person name="Wiegand S."/>
            <person name="Jogler M."/>
            <person name="Boedeker C."/>
            <person name="Pinto D."/>
            <person name="Vollmers J."/>
            <person name="Rivas-Marin E."/>
            <person name="Kohn T."/>
            <person name="Peeters S.H."/>
            <person name="Heuer A."/>
            <person name="Rast P."/>
            <person name="Oberbeckmann S."/>
            <person name="Bunk B."/>
            <person name="Jeske O."/>
            <person name="Meyerdierks A."/>
            <person name="Storesund J.E."/>
            <person name="Kallscheuer N."/>
            <person name="Luecker S."/>
            <person name="Lage O.M."/>
            <person name="Pohl T."/>
            <person name="Merkel B.J."/>
            <person name="Hornburger P."/>
            <person name="Mueller R.-W."/>
            <person name="Bruemmer F."/>
            <person name="Labrenz M."/>
            <person name="Spormann A.M."/>
            <person name="Op Den Camp H."/>
            <person name="Overmann J."/>
            <person name="Amann R."/>
            <person name="Jetten M.S.M."/>
            <person name="Mascher T."/>
            <person name="Medema M.H."/>
            <person name="Devos D.P."/>
            <person name="Kaster A.-K."/>
            <person name="Ovreas L."/>
            <person name="Rohde M."/>
            <person name="Galperin M.Y."/>
            <person name="Jogler C."/>
        </authorList>
    </citation>
    <scope>NUCLEOTIDE SEQUENCE [LARGE SCALE GENOMIC DNA]</scope>
    <source>
        <strain evidence="3 4">Poly41</strain>
    </source>
</reference>
<dbReference type="AlphaFoldDB" id="A0A5C6DWF8"/>
<dbReference type="SUPFAM" id="SSF50998">
    <property type="entry name" value="Quinoprotein alcohol dehydrogenase-like"/>
    <property type="match status" value="1"/>
</dbReference>
<keyword evidence="4" id="KW-1185">Reference proteome</keyword>
<dbReference type="PANTHER" id="PTHR34512">
    <property type="entry name" value="CELL SURFACE PROTEIN"/>
    <property type="match status" value="1"/>
</dbReference>
<evidence type="ECO:0000256" key="1">
    <source>
        <dbReference type="SAM" id="SignalP"/>
    </source>
</evidence>
<dbReference type="Pfam" id="PF13360">
    <property type="entry name" value="PQQ_2"/>
    <property type="match status" value="1"/>
</dbReference>
<evidence type="ECO:0000313" key="3">
    <source>
        <dbReference type="EMBL" id="TWU41733.1"/>
    </source>
</evidence>
<dbReference type="SMART" id="SM00564">
    <property type="entry name" value="PQQ"/>
    <property type="match status" value="4"/>
</dbReference>
<dbReference type="EMBL" id="SJPV01000001">
    <property type="protein sequence ID" value="TWU41733.1"/>
    <property type="molecule type" value="Genomic_DNA"/>
</dbReference>
<accession>A0A5C6DWF8</accession>
<gene>
    <name evidence="3" type="ORF">Poly41_00250</name>
</gene>
<comment type="caution">
    <text evidence="3">The sequence shown here is derived from an EMBL/GenBank/DDBJ whole genome shotgun (WGS) entry which is preliminary data.</text>
</comment>
<dbReference type="Gene3D" id="2.40.10.480">
    <property type="match status" value="1"/>
</dbReference>
<dbReference type="PANTHER" id="PTHR34512:SF30">
    <property type="entry name" value="OUTER MEMBRANE PROTEIN ASSEMBLY FACTOR BAMB"/>
    <property type="match status" value="1"/>
</dbReference>
<feature type="domain" description="Pyrrolo-quinoline quinone repeat" evidence="2">
    <location>
        <begin position="163"/>
        <end position="345"/>
    </location>
</feature>
<proteinExistence type="predicted"/>
<dbReference type="InterPro" id="IPR015943">
    <property type="entry name" value="WD40/YVTN_repeat-like_dom_sf"/>
</dbReference>
<protein>
    <submittedName>
        <fullName evidence="3">Outer membrane biogenesis protein BamB</fullName>
    </submittedName>
</protein>
<dbReference type="Proteomes" id="UP000319143">
    <property type="component" value="Unassembled WGS sequence"/>
</dbReference>
<name>A0A5C6DWF8_9BACT</name>
<evidence type="ECO:0000259" key="2">
    <source>
        <dbReference type="Pfam" id="PF13360"/>
    </source>
</evidence>
<dbReference type="OrthoDB" id="244732at2"/>
<dbReference type="InterPro" id="IPR018391">
    <property type="entry name" value="PQQ_b-propeller_rpt"/>
</dbReference>
<dbReference type="RefSeq" id="WP_146523915.1">
    <property type="nucleotide sequence ID" value="NZ_SJPV01000001.1"/>
</dbReference>
<evidence type="ECO:0000313" key="4">
    <source>
        <dbReference type="Proteomes" id="UP000319143"/>
    </source>
</evidence>
<dbReference type="InterPro" id="IPR002372">
    <property type="entry name" value="PQQ_rpt_dom"/>
</dbReference>
<organism evidence="3 4">
    <name type="scientific">Novipirellula artificiosorum</name>
    <dbReference type="NCBI Taxonomy" id="2528016"/>
    <lineage>
        <taxon>Bacteria</taxon>
        <taxon>Pseudomonadati</taxon>
        <taxon>Planctomycetota</taxon>
        <taxon>Planctomycetia</taxon>
        <taxon>Pirellulales</taxon>
        <taxon>Pirellulaceae</taxon>
        <taxon>Novipirellula</taxon>
    </lineage>
</organism>
<dbReference type="Gene3D" id="2.130.10.10">
    <property type="entry name" value="YVTN repeat-like/Quinoprotein amine dehydrogenase"/>
    <property type="match status" value="1"/>
</dbReference>